<evidence type="ECO:0000256" key="6">
    <source>
        <dbReference type="ARBA" id="ARBA00022842"/>
    </source>
</evidence>
<evidence type="ECO:0000256" key="8">
    <source>
        <dbReference type="HAMAP-Rule" id="MF_00193"/>
    </source>
</evidence>
<feature type="binding site" evidence="8">
    <location>
        <position position="179"/>
    </location>
    <ligand>
        <name>deamido-NAD(+)</name>
        <dbReference type="ChEBI" id="CHEBI:58437"/>
        <note>ligand shared between two neighboring subunits</note>
    </ligand>
</feature>
<dbReference type="InterPro" id="IPR003694">
    <property type="entry name" value="NAD_synthase"/>
</dbReference>
<evidence type="ECO:0000313" key="13">
    <source>
        <dbReference type="Proteomes" id="UP001501257"/>
    </source>
</evidence>
<evidence type="ECO:0000256" key="10">
    <source>
        <dbReference type="RuleBase" id="RU003812"/>
    </source>
</evidence>
<keyword evidence="7 8" id="KW-0520">NAD</keyword>
<comment type="caution">
    <text evidence="12">The sequence shown here is derived from an EMBL/GenBank/DDBJ whole genome shotgun (WGS) entry which is preliminary data.</text>
</comment>
<dbReference type="HAMAP" id="MF_00193">
    <property type="entry name" value="NadE_ammonia_dep"/>
    <property type="match status" value="1"/>
</dbReference>
<keyword evidence="6 8" id="KW-0460">Magnesium</keyword>
<feature type="binding site" evidence="8">
    <location>
        <position position="164"/>
    </location>
    <ligand>
        <name>Mg(2+)</name>
        <dbReference type="ChEBI" id="CHEBI:18420"/>
    </ligand>
</feature>
<evidence type="ECO:0000256" key="1">
    <source>
        <dbReference type="ARBA" id="ARBA00005859"/>
    </source>
</evidence>
<dbReference type="NCBIfam" id="NF001979">
    <property type="entry name" value="PRK00768.1"/>
    <property type="match status" value="1"/>
</dbReference>
<organism evidence="12 13">
    <name type="scientific">Paeniglutamicibacter antarcticus</name>
    <dbReference type="NCBI Taxonomy" id="494023"/>
    <lineage>
        <taxon>Bacteria</taxon>
        <taxon>Bacillati</taxon>
        <taxon>Actinomycetota</taxon>
        <taxon>Actinomycetes</taxon>
        <taxon>Micrococcales</taxon>
        <taxon>Micrococcaceae</taxon>
        <taxon>Paeniglutamicibacter</taxon>
    </lineage>
</organism>
<accession>A0ABP9TI86</accession>
<dbReference type="EC" id="6.3.1.5" evidence="8 10"/>
<keyword evidence="13" id="KW-1185">Reference proteome</keyword>
<evidence type="ECO:0000256" key="2">
    <source>
        <dbReference type="ARBA" id="ARBA00022598"/>
    </source>
</evidence>
<keyword evidence="5 8" id="KW-0067">ATP-binding</keyword>
<comment type="catalytic activity">
    <reaction evidence="8 10">
        <text>deamido-NAD(+) + NH4(+) + ATP = AMP + diphosphate + NAD(+) + H(+)</text>
        <dbReference type="Rhea" id="RHEA:21188"/>
        <dbReference type="ChEBI" id="CHEBI:15378"/>
        <dbReference type="ChEBI" id="CHEBI:28938"/>
        <dbReference type="ChEBI" id="CHEBI:30616"/>
        <dbReference type="ChEBI" id="CHEBI:33019"/>
        <dbReference type="ChEBI" id="CHEBI:57540"/>
        <dbReference type="ChEBI" id="CHEBI:58437"/>
        <dbReference type="ChEBI" id="CHEBI:456215"/>
        <dbReference type="EC" id="6.3.1.5"/>
    </reaction>
</comment>
<dbReference type="Pfam" id="PF02540">
    <property type="entry name" value="NAD_synthase"/>
    <property type="match status" value="1"/>
</dbReference>
<evidence type="ECO:0000259" key="11">
    <source>
        <dbReference type="Pfam" id="PF02540"/>
    </source>
</evidence>
<protein>
    <recommendedName>
        <fullName evidence="8 10">NH(3)-dependent NAD(+) synthetase</fullName>
        <ecNumber evidence="8 10">6.3.1.5</ecNumber>
    </recommendedName>
</protein>
<dbReference type="CDD" id="cd00553">
    <property type="entry name" value="NAD_synthase"/>
    <property type="match status" value="1"/>
</dbReference>
<comment type="subunit">
    <text evidence="8">Homodimer.</text>
</comment>
<dbReference type="SUPFAM" id="SSF52402">
    <property type="entry name" value="Adenine nucleotide alpha hydrolases-like"/>
    <property type="match status" value="1"/>
</dbReference>
<feature type="binding site" evidence="8">
    <location>
        <position position="52"/>
    </location>
    <ligand>
        <name>Mg(2+)</name>
        <dbReference type="ChEBI" id="CHEBI:18420"/>
    </ligand>
</feature>
<keyword evidence="4 8" id="KW-0547">Nucleotide-binding</keyword>
<name>A0ABP9TI86_9MICC</name>
<dbReference type="NCBIfam" id="TIGR00552">
    <property type="entry name" value="nadE"/>
    <property type="match status" value="1"/>
</dbReference>
<comment type="function">
    <text evidence="8">Catalyzes the ATP-dependent amidation of deamido-NAD to form NAD. Uses ammonia as a nitrogen source.</text>
</comment>
<feature type="binding site" evidence="8">
    <location>
        <position position="188"/>
    </location>
    <ligand>
        <name>ATP</name>
        <dbReference type="ChEBI" id="CHEBI:30616"/>
    </ligand>
</feature>
<dbReference type="EMBL" id="BAABLK010000006">
    <property type="protein sequence ID" value="GAA5225828.1"/>
    <property type="molecule type" value="Genomic_DNA"/>
</dbReference>
<evidence type="ECO:0000256" key="3">
    <source>
        <dbReference type="ARBA" id="ARBA00022723"/>
    </source>
</evidence>
<evidence type="ECO:0000256" key="5">
    <source>
        <dbReference type="ARBA" id="ARBA00022840"/>
    </source>
</evidence>
<sequence length="274" mass="30170">MRELQAIIIHEMGVKPQIDPAAEVRSRIDFLKEYLATTGTKGFVLGISGGLDSTLAGRLAQLAVEELRAAGTAATFVAVRLPYGTQLDESDAQSAMEFVAADVKRTINISASVDGFESAFREAVDSPISDFNKGNIKARMRMIAQYTLAGEGNLLVIGTDHGAESVTGFFTKYGDGAADVLPLYGLNKRQNRELLRHLGSSRLLWEKVPTADLLDGQPLRTDEDELGITYEHIDDYLEGREIPEEAAMNLEGKFLRSRHKRTTPASPLDSWWRK</sequence>
<dbReference type="Proteomes" id="UP001501257">
    <property type="component" value="Unassembled WGS sequence"/>
</dbReference>
<feature type="binding site" description="in other chain" evidence="8">
    <location>
        <begin position="259"/>
        <end position="260"/>
    </location>
    <ligand>
        <name>deamido-NAD(+)</name>
        <dbReference type="ChEBI" id="CHEBI:58437"/>
        <note>ligand shared between two neighboring subunits</note>
    </ligand>
</feature>
<dbReference type="InterPro" id="IPR014729">
    <property type="entry name" value="Rossmann-like_a/b/a_fold"/>
</dbReference>
<feature type="binding site" evidence="8">
    <location>
        <begin position="46"/>
        <end position="53"/>
    </location>
    <ligand>
        <name>ATP</name>
        <dbReference type="ChEBI" id="CHEBI:30616"/>
    </ligand>
</feature>
<comment type="similarity">
    <text evidence="1 8 9">Belongs to the NAD synthetase family.</text>
</comment>
<dbReference type="Gene3D" id="3.40.50.620">
    <property type="entry name" value="HUPs"/>
    <property type="match status" value="1"/>
</dbReference>
<feature type="binding site" evidence="8">
    <location>
        <position position="210"/>
    </location>
    <ligand>
        <name>ATP</name>
        <dbReference type="ChEBI" id="CHEBI:30616"/>
    </ligand>
</feature>
<comment type="pathway">
    <text evidence="8">Cofactor biosynthesis; NAD(+) biosynthesis; NAD(+) from deamido-NAD(+) (ammonia route): step 1/1.</text>
</comment>
<feature type="binding site" description="in other chain" evidence="8">
    <location>
        <position position="172"/>
    </location>
    <ligand>
        <name>deamido-NAD(+)</name>
        <dbReference type="ChEBI" id="CHEBI:58437"/>
        <note>ligand shared between two neighboring subunits</note>
    </ligand>
</feature>
<evidence type="ECO:0000313" key="12">
    <source>
        <dbReference type="EMBL" id="GAA5225828.1"/>
    </source>
</evidence>
<evidence type="ECO:0000256" key="9">
    <source>
        <dbReference type="RuleBase" id="RU003811"/>
    </source>
</evidence>
<feature type="domain" description="NAD/GMP synthase" evidence="11">
    <location>
        <begin position="24"/>
        <end position="264"/>
    </location>
</feature>
<feature type="binding site" evidence="8">
    <location>
        <position position="159"/>
    </location>
    <ligand>
        <name>ATP</name>
        <dbReference type="ChEBI" id="CHEBI:30616"/>
    </ligand>
</feature>
<reference evidence="13" key="1">
    <citation type="journal article" date="2019" name="Int. J. Syst. Evol. Microbiol.">
        <title>The Global Catalogue of Microorganisms (GCM) 10K type strain sequencing project: providing services to taxonomists for standard genome sequencing and annotation.</title>
        <authorList>
            <consortium name="The Broad Institute Genomics Platform"/>
            <consortium name="The Broad Institute Genome Sequencing Center for Infectious Disease"/>
            <person name="Wu L."/>
            <person name="Ma J."/>
        </authorList>
    </citation>
    <scope>NUCLEOTIDE SEQUENCE [LARGE SCALE GENOMIC DNA]</scope>
    <source>
        <strain evidence="13">JCM 18952</strain>
    </source>
</reference>
<dbReference type="InterPro" id="IPR022310">
    <property type="entry name" value="NAD/GMP_synthase"/>
</dbReference>
<feature type="binding site" description="in other chain" evidence="8">
    <location>
        <position position="139"/>
    </location>
    <ligand>
        <name>deamido-NAD(+)</name>
        <dbReference type="ChEBI" id="CHEBI:58437"/>
        <note>ligand shared between two neighboring subunits</note>
    </ligand>
</feature>
<keyword evidence="3 8" id="KW-0479">Metal-binding</keyword>
<dbReference type="PANTHER" id="PTHR23090">
    <property type="entry name" value="NH 3 /GLUTAMINE-DEPENDENT NAD + SYNTHETASE"/>
    <property type="match status" value="1"/>
</dbReference>
<gene>
    <name evidence="8 12" type="primary">nadE</name>
    <name evidence="12" type="ORF">GCM10025778_03580</name>
</gene>
<evidence type="ECO:0000256" key="7">
    <source>
        <dbReference type="ARBA" id="ARBA00023027"/>
    </source>
</evidence>
<dbReference type="PANTHER" id="PTHR23090:SF7">
    <property type="entry name" value="NH(3)-DEPENDENT NAD(+) SYNTHETASE"/>
    <property type="match status" value="1"/>
</dbReference>
<proteinExistence type="inferred from homology"/>
<keyword evidence="2 8" id="KW-0436">Ligase</keyword>
<dbReference type="RefSeq" id="WP_210102163.1">
    <property type="nucleotide sequence ID" value="NZ_BAABLK010000006.1"/>
</dbReference>
<dbReference type="InterPro" id="IPR022926">
    <property type="entry name" value="NH(3)-dep_NAD(+)_synth"/>
</dbReference>
<evidence type="ECO:0000256" key="4">
    <source>
        <dbReference type="ARBA" id="ARBA00022741"/>
    </source>
</evidence>